<evidence type="ECO:0000313" key="4">
    <source>
        <dbReference type="Proteomes" id="UP000188354"/>
    </source>
</evidence>
<feature type="region of interest" description="Disordered" evidence="1">
    <location>
        <begin position="15"/>
        <end position="101"/>
    </location>
</feature>
<dbReference type="Pfam" id="PF14309">
    <property type="entry name" value="DUF4378"/>
    <property type="match status" value="1"/>
</dbReference>
<name>A0A4P1RQ46_LUPAN</name>
<dbReference type="InterPro" id="IPR044257">
    <property type="entry name" value="TRM32-like"/>
</dbReference>
<dbReference type="EMBL" id="CM007363">
    <property type="protein sequence ID" value="OIW15745.1"/>
    <property type="molecule type" value="Genomic_DNA"/>
</dbReference>
<dbReference type="AlphaFoldDB" id="A0A4P1RQ46"/>
<feature type="compositionally biased region" description="Polar residues" evidence="1">
    <location>
        <begin position="69"/>
        <end position="78"/>
    </location>
</feature>
<evidence type="ECO:0000313" key="3">
    <source>
        <dbReference type="EMBL" id="OIW15745.1"/>
    </source>
</evidence>
<dbReference type="InterPro" id="IPR025486">
    <property type="entry name" value="DUF4378"/>
</dbReference>
<sequence length="688" mass="78035">MLIKLYFNLSADKRKTDLDNHTGNQQNGDAEAKSLPVRKHGKKLSAKGKSCPKNHKGQCTKECLHLESSGENQANSESALDLEEDGKSKQEASLNQTQLESNKLKRDISDKLDKHSDSLEILGMENDLVLKFQGDLDVGGENLHQTSNEKHLTKSESFPLTRYSMMRRMNTPTFRHKQTEIWAFSKGEKLLAGAQAPKMSASSFVEDISYEKQMKQKQNIYSRFSQGLNHKGWNQMVLHSFRVIKQKIKNALSEAIYHVASPEYSSTNDEKEVSEIVDAGVIRECEKTESSNEIKTSDYVSNKDEAGLIQRTSSLDGSLDKYTELFEKIFSKDANKYKCLNLINEDKVLKSGSASNLSRRNYSLPCLESLGFILHEVLRDRNIGHTLETDNRVQRKSLSSSLQTAKSLDRIEETEIVETVEGDGRDVNSGLLSGKIVDKIDEGIACDQRENIHEIAWEDGSFLNENVEISKTIYPSKEVVASFEAICEDNTTIHAEGGELNPRSSGMEESESDNHFLLHKSGTENDSNFKYVKKILEVSGFMGNEQNQMWHTLNQPIKPSLRKDLENEIESYGEEIASHYDHQLLFNLVNEVLLEIDQISPTYFPVPFSFNKKTRPMPKGNYLLNDVWTIVNSYLSLRPELDQTLDDVISRDLAKGSVWMNLQQEEEYVGLELEEMIVDDLLDELVFS</sequence>
<dbReference type="Proteomes" id="UP000188354">
    <property type="component" value="Chromosome LG03"/>
</dbReference>
<feature type="compositionally biased region" description="Basic residues" evidence="1">
    <location>
        <begin position="36"/>
        <end position="58"/>
    </location>
</feature>
<dbReference type="PANTHER" id="PTHR47071">
    <property type="entry name" value="PROTEIN TRM32"/>
    <property type="match status" value="1"/>
</dbReference>
<dbReference type="PANTHER" id="PTHR47071:SF2">
    <property type="entry name" value="PROTEIN TRM32"/>
    <property type="match status" value="1"/>
</dbReference>
<accession>A0A4P1RQ46</accession>
<evidence type="ECO:0000256" key="1">
    <source>
        <dbReference type="SAM" id="MobiDB-lite"/>
    </source>
</evidence>
<dbReference type="Gramene" id="OIW15745">
    <property type="protein sequence ID" value="OIW15745"/>
    <property type="gene ID" value="TanjilG_04280"/>
</dbReference>
<gene>
    <name evidence="3" type="ORF">TanjilG_04280</name>
</gene>
<organism evidence="3 4">
    <name type="scientific">Lupinus angustifolius</name>
    <name type="common">Narrow-leaved blue lupine</name>
    <dbReference type="NCBI Taxonomy" id="3871"/>
    <lineage>
        <taxon>Eukaryota</taxon>
        <taxon>Viridiplantae</taxon>
        <taxon>Streptophyta</taxon>
        <taxon>Embryophyta</taxon>
        <taxon>Tracheophyta</taxon>
        <taxon>Spermatophyta</taxon>
        <taxon>Magnoliopsida</taxon>
        <taxon>eudicotyledons</taxon>
        <taxon>Gunneridae</taxon>
        <taxon>Pentapetalae</taxon>
        <taxon>rosids</taxon>
        <taxon>fabids</taxon>
        <taxon>Fabales</taxon>
        <taxon>Fabaceae</taxon>
        <taxon>Papilionoideae</taxon>
        <taxon>50 kb inversion clade</taxon>
        <taxon>genistoids sensu lato</taxon>
        <taxon>core genistoids</taxon>
        <taxon>Genisteae</taxon>
        <taxon>Lupinus</taxon>
    </lineage>
</organism>
<protein>
    <recommendedName>
        <fullName evidence="2">DUF4378 domain-containing protein</fullName>
    </recommendedName>
</protein>
<proteinExistence type="predicted"/>
<keyword evidence="4" id="KW-1185">Reference proteome</keyword>
<feature type="compositionally biased region" description="Polar residues" evidence="1">
    <location>
        <begin position="91"/>
        <end position="101"/>
    </location>
</feature>
<evidence type="ECO:0000259" key="2">
    <source>
        <dbReference type="Pfam" id="PF14309"/>
    </source>
</evidence>
<dbReference type="STRING" id="3871.A0A4P1RQ46"/>
<feature type="domain" description="DUF4378" evidence="2">
    <location>
        <begin position="529"/>
        <end position="684"/>
    </location>
</feature>
<reference evidence="3 4" key="1">
    <citation type="journal article" date="2017" name="Plant Biotechnol. J.">
        <title>A comprehensive draft genome sequence for lupin (Lupinus angustifolius), an emerging health food: insights into plant-microbe interactions and legume evolution.</title>
        <authorList>
            <person name="Hane J.K."/>
            <person name="Ming Y."/>
            <person name="Kamphuis L.G."/>
            <person name="Nelson M.N."/>
            <person name="Garg G."/>
            <person name="Atkins C.A."/>
            <person name="Bayer P.E."/>
            <person name="Bravo A."/>
            <person name="Bringans S."/>
            <person name="Cannon S."/>
            <person name="Edwards D."/>
            <person name="Foley R."/>
            <person name="Gao L.L."/>
            <person name="Harrison M.J."/>
            <person name="Huang W."/>
            <person name="Hurgobin B."/>
            <person name="Li S."/>
            <person name="Liu C.W."/>
            <person name="McGrath A."/>
            <person name="Morahan G."/>
            <person name="Murray J."/>
            <person name="Weller J."/>
            <person name="Jian J."/>
            <person name="Singh K.B."/>
        </authorList>
    </citation>
    <scope>NUCLEOTIDE SEQUENCE [LARGE SCALE GENOMIC DNA]</scope>
    <source>
        <strain evidence="4">cv. Tanjil</strain>
        <tissue evidence="3">Whole plant</tissue>
    </source>
</reference>